<evidence type="ECO:0000313" key="2">
    <source>
        <dbReference type="Proteomes" id="UP001595645"/>
    </source>
</evidence>
<sequence length="92" mass="9646">MTTRSDERLADTPLREVGCGSCGARVEVRKSSWEQTSIQWTGSAWASCLERQAACPGAFFAGCGALRQAITDAVLCGELPVHDPSAAPGGPH</sequence>
<reference evidence="2" key="1">
    <citation type="journal article" date="2019" name="Int. J. Syst. Evol. Microbiol.">
        <title>The Global Catalogue of Microorganisms (GCM) 10K type strain sequencing project: providing services to taxonomists for standard genome sequencing and annotation.</title>
        <authorList>
            <consortium name="The Broad Institute Genomics Platform"/>
            <consortium name="The Broad Institute Genome Sequencing Center for Infectious Disease"/>
            <person name="Wu L."/>
            <person name="Ma J."/>
        </authorList>
    </citation>
    <scope>NUCLEOTIDE SEQUENCE [LARGE SCALE GENOMIC DNA]</scope>
    <source>
        <strain evidence="2">CGMCC 4.7676</strain>
    </source>
</reference>
<dbReference type="EMBL" id="JBHRWK010000064">
    <property type="protein sequence ID" value="MFC3454427.1"/>
    <property type="molecule type" value="Genomic_DNA"/>
</dbReference>
<gene>
    <name evidence="1" type="ORF">ACFOSH_33750</name>
</gene>
<proteinExistence type="predicted"/>
<keyword evidence="2" id="KW-1185">Reference proteome</keyword>
<evidence type="ECO:0000313" key="1">
    <source>
        <dbReference type="EMBL" id="MFC3454427.1"/>
    </source>
</evidence>
<comment type="caution">
    <text evidence="1">The sequence shown here is derived from an EMBL/GenBank/DDBJ whole genome shotgun (WGS) entry which is preliminary data.</text>
</comment>
<protein>
    <submittedName>
        <fullName evidence="1">Ferredoxin</fullName>
    </submittedName>
</protein>
<organism evidence="1 2">
    <name type="scientific">Amycolatopsis speibonae</name>
    <dbReference type="NCBI Taxonomy" id="1450224"/>
    <lineage>
        <taxon>Bacteria</taxon>
        <taxon>Bacillati</taxon>
        <taxon>Actinomycetota</taxon>
        <taxon>Actinomycetes</taxon>
        <taxon>Pseudonocardiales</taxon>
        <taxon>Pseudonocardiaceae</taxon>
        <taxon>Amycolatopsis</taxon>
    </lineage>
</organism>
<accession>A0ABV7P918</accession>
<name>A0ABV7P918_9PSEU</name>
<dbReference type="Proteomes" id="UP001595645">
    <property type="component" value="Unassembled WGS sequence"/>
</dbReference>
<dbReference type="RefSeq" id="WP_378243924.1">
    <property type="nucleotide sequence ID" value="NZ_JBHRWK010000064.1"/>
</dbReference>